<keyword evidence="2 4" id="KW-0862">Zinc</keyword>
<dbReference type="PROSITE" id="PS00059">
    <property type="entry name" value="ADH_ZINC"/>
    <property type="match status" value="1"/>
</dbReference>
<dbReference type="GO" id="GO:0016491">
    <property type="term" value="F:oxidoreductase activity"/>
    <property type="evidence" value="ECO:0007669"/>
    <property type="project" value="UniProtKB-KW"/>
</dbReference>
<name>A0A1B6JK94_9HEMI</name>
<reference evidence="7" key="1">
    <citation type="submission" date="2015-11" db="EMBL/GenBank/DDBJ databases">
        <title>De novo transcriptome assembly of four potential Pierce s Disease insect vectors from Arizona vineyards.</title>
        <authorList>
            <person name="Tassone E.E."/>
        </authorList>
    </citation>
    <scope>NUCLEOTIDE SEQUENCE</scope>
</reference>
<evidence type="ECO:0000256" key="2">
    <source>
        <dbReference type="ARBA" id="ARBA00022833"/>
    </source>
</evidence>
<gene>
    <name evidence="7" type="ORF">g.3334</name>
</gene>
<dbReference type="InterPro" id="IPR011032">
    <property type="entry name" value="GroES-like_sf"/>
</dbReference>
<dbReference type="PANTHER" id="PTHR43401">
    <property type="entry name" value="L-THREONINE 3-DEHYDROGENASE"/>
    <property type="match status" value="1"/>
</dbReference>
<sequence>MDALQFDLKKKQVSLTKTEMPTAVESRDVVVKVKYAGVCGTDLHLMDGKFPCADWPFILGHELCGVVHSVGSKVKHVKQGDRVVVDPNSGCGTCVYCTTGRYHLCPTGGLASYIGFYKDGGWAQYCKAPAGQIYRLPESTTFQQGLLTEPMSCISHTWDLMTPVPIGSSVLVLGAGIIGNLVSALLHHSGHRKVIVCEPSPARQALNKKLDTGFKCCSPEELMAMKAGNPQWGVDLCVDCSGSCHAMEEAMSLLNPCGRLYIFGVASPEAKIRISPFDMFLKELSIVGSALNPYSFQNAINLINAMGSRYMEFEKLGVQLFSPEKHEEAFDSLRKGKISKAVFNFSSELD</sequence>
<protein>
    <recommendedName>
        <fullName evidence="8">Enoyl reductase (ER) domain-containing protein</fullName>
    </recommendedName>
</protein>
<dbReference type="InterPro" id="IPR036291">
    <property type="entry name" value="NAD(P)-bd_dom_sf"/>
</dbReference>
<evidence type="ECO:0000256" key="3">
    <source>
        <dbReference type="ARBA" id="ARBA00023002"/>
    </source>
</evidence>
<dbReference type="AlphaFoldDB" id="A0A1B6JK94"/>
<evidence type="ECO:0000259" key="6">
    <source>
        <dbReference type="Pfam" id="PF08240"/>
    </source>
</evidence>
<proteinExistence type="inferred from homology"/>
<evidence type="ECO:0000256" key="4">
    <source>
        <dbReference type="RuleBase" id="RU361277"/>
    </source>
</evidence>
<dbReference type="InterPro" id="IPR050129">
    <property type="entry name" value="Zn_alcohol_dh"/>
</dbReference>
<dbReference type="Pfam" id="PF08240">
    <property type="entry name" value="ADH_N"/>
    <property type="match status" value="1"/>
</dbReference>
<dbReference type="Gene3D" id="3.90.180.10">
    <property type="entry name" value="Medium-chain alcohol dehydrogenases, catalytic domain"/>
    <property type="match status" value="1"/>
</dbReference>
<evidence type="ECO:0008006" key="8">
    <source>
        <dbReference type="Google" id="ProtNLM"/>
    </source>
</evidence>
<dbReference type="GO" id="GO:0008270">
    <property type="term" value="F:zinc ion binding"/>
    <property type="evidence" value="ECO:0007669"/>
    <property type="project" value="InterPro"/>
</dbReference>
<dbReference type="InterPro" id="IPR013154">
    <property type="entry name" value="ADH-like_N"/>
</dbReference>
<dbReference type="EMBL" id="GECU01008068">
    <property type="protein sequence ID" value="JAS99638.1"/>
    <property type="molecule type" value="Transcribed_RNA"/>
</dbReference>
<dbReference type="Pfam" id="PF00107">
    <property type="entry name" value="ADH_zinc_N"/>
    <property type="match status" value="1"/>
</dbReference>
<accession>A0A1B6JK94</accession>
<organism evidence="7">
    <name type="scientific">Homalodisca liturata</name>
    <dbReference type="NCBI Taxonomy" id="320908"/>
    <lineage>
        <taxon>Eukaryota</taxon>
        <taxon>Metazoa</taxon>
        <taxon>Ecdysozoa</taxon>
        <taxon>Arthropoda</taxon>
        <taxon>Hexapoda</taxon>
        <taxon>Insecta</taxon>
        <taxon>Pterygota</taxon>
        <taxon>Neoptera</taxon>
        <taxon>Paraneoptera</taxon>
        <taxon>Hemiptera</taxon>
        <taxon>Auchenorrhyncha</taxon>
        <taxon>Membracoidea</taxon>
        <taxon>Cicadellidae</taxon>
        <taxon>Cicadellinae</taxon>
        <taxon>Proconiini</taxon>
        <taxon>Homalodisca</taxon>
    </lineage>
</organism>
<keyword evidence="3" id="KW-0560">Oxidoreductase</keyword>
<keyword evidence="1 4" id="KW-0479">Metal-binding</keyword>
<evidence type="ECO:0000313" key="7">
    <source>
        <dbReference type="EMBL" id="JAS99638.1"/>
    </source>
</evidence>
<feature type="domain" description="Alcohol dehydrogenase-like N-terminal" evidence="6">
    <location>
        <begin position="27"/>
        <end position="138"/>
    </location>
</feature>
<dbReference type="PANTHER" id="PTHR43401:SF2">
    <property type="entry name" value="L-THREONINE 3-DEHYDROGENASE"/>
    <property type="match status" value="1"/>
</dbReference>
<dbReference type="Gene3D" id="3.40.50.720">
    <property type="entry name" value="NAD(P)-binding Rossmann-like Domain"/>
    <property type="match status" value="1"/>
</dbReference>
<dbReference type="InterPro" id="IPR002328">
    <property type="entry name" value="ADH_Zn_CS"/>
</dbReference>
<dbReference type="SUPFAM" id="SSF50129">
    <property type="entry name" value="GroES-like"/>
    <property type="match status" value="1"/>
</dbReference>
<evidence type="ECO:0000256" key="1">
    <source>
        <dbReference type="ARBA" id="ARBA00022723"/>
    </source>
</evidence>
<comment type="similarity">
    <text evidence="4">Belongs to the zinc-containing alcohol dehydrogenase family.</text>
</comment>
<evidence type="ECO:0000259" key="5">
    <source>
        <dbReference type="Pfam" id="PF00107"/>
    </source>
</evidence>
<comment type="cofactor">
    <cofactor evidence="4">
        <name>Zn(2+)</name>
        <dbReference type="ChEBI" id="CHEBI:29105"/>
    </cofactor>
</comment>
<dbReference type="SUPFAM" id="SSF51735">
    <property type="entry name" value="NAD(P)-binding Rossmann-fold domains"/>
    <property type="match status" value="1"/>
</dbReference>
<dbReference type="InterPro" id="IPR013149">
    <property type="entry name" value="ADH-like_C"/>
</dbReference>
<feature type="domain" description="Alcohol dehydrogenase-like C-terminal" evidence="5">
    <location>
        <begin position="178"/>
        <end position="304"/>
    </location>
</feature>